<sequence length="156" mass="17995">MRACLLLCFLTGWILTAQASQPLKRFTTGSYQAILHHYQDKPFVLVLWSLDCPPCYEELEMLANFRKQQPYFNLLLVSIDGVEAKAEAQDRLYNLGLLSVENWIFTEAVSPQLLDQIDPSWYGVVPRSYLFDASHDRQAITGLLRIETLQAWLKKN</sequence>
<dbReference type="InterPro" id="IPR036249">
    <property type="entry name" value="Thioredoxin-like_sf"/>
</dbReference>
<evidence type="ECO:0000313" key="1">
    <source>
        <dbReference type="EMBL" id="VAX12859.1"/>
    </source>
</evidence>
<dbReference type="Gene3D" id="3.40.30.10">
    <property type="entry name" value="Glutaredoxin"/>
    <property type="match status" value="1"/>
</dbReference>
<name>A0A3B1B3E2_9ZZZZ</name>
<protein>
    <submittedName>
        <fullName evidence="1">Uncharacterized protein</fullName>
    </submittedName>
</protein>
<dbReference type="AlphaFoldDB" id="A0A3B1B3E2"/>
<accession>A0A3B1B3E2</accession>
<organism evidence="1">
    <name type="scientific">hydrothermal vent metagenome</name>
    <dbReference type="NCBI Taxonomy" id="652676"/>
    <lineage>
        <taxon>unclassified sequences</taxon>
        <taxon>metagenomes</taxon>
        <taxon>ecological metagenomes</taxon>
    </lineage>
</organism>
<dbReference type="EMBL" id="UOFZ01000067">
    <property type="protein sequence ID" value="VAX12859.1"/>
    <property type="molecule type" value="Genomic_DNA"/>
</dbReference>
<reference evidence="1" key="1">
    <citation type="submission" date="2018-06" db="EMBL/GenBank/DDBJ databases">
        <authorList>
            <person name="Zhirakovskaya E."/>
        </authorList>
    </citation>
    <scope>NUCLEOTIDE SEQUENCE</scope>
</reference>
<proteinExistence type="predicted"/>
<dbReference type="SUPFAM" id="SSF52833">
    <property type="entry name" value="Thioredoxin-like"/>
    <property type="match status" value="1"/>
</dbReference>
<gene>
    <name evidence="1" type="ORF">MNBD_GAMMA24-1348</name>
</gene>